<gene>
    <name evidence="3" type="ORF">METZ01_LOCUS200692</name>
</gene>
<proteinExistence type="predicted"/>
<dbReference type="InterPro" id="IPR002110">
    <property type="entry name" value="Ankyrin_rpt"/>
</dbReference>
<keyword evidence="2" id="KW-0040">ANK repeat</keyword>
<sequence>AAVMGNIEAVKQHLAAGTDVEVKDNNGFTPLHIATREVAELLIAKGADVNAIVASGQYQGKTPLDAAIQVGRPEVADLLRKHGGKTGAELKAAELVFQAAETRDIEVIKQILASTEGKWILKAIGKEQGQEFNDAGTVINKWNESKSELLMESKINRGERIIELVDIIKIDKGRILMDRGSHQLIGKWNSNEKTIVWNNKSGDFVFTGSSDFSEKQNIKEVFSIYRDGTQVFSVTADLKAEDK</sequence>
<dbReference type="PANTHER" id="PTHR24171">
    <property type="entry name" value="ANKYRIN REPEAT DOMAIN-CONTAINING PROTEIN 39-RELATED"/>
    <property type="match status" value="1"/>
</dbReference>
<name>A0A382EAV8_9ZZZZ</name>
<accession>A0A382EAV8</accession>
<evidence type="ECO:0000313" key="3">
    <source>
        <dbReference type="EMBL" id="SVB47838.1"/>
    </source>
</evidence>
<dbReference type="Pfam" id="PF12796">
    <property type="entry name" value="Ank_2"/>
    <property type="match status" value="1"/>
</dbReference>
<organism evidence="3">
    <name type="scientific">marine metagenome</name>
    <dbReference type="NCBI Taxonomy" id="408172"/>
    <lineage>
        <taxon>unclassified sequences</taxon>
        <taxon>metagenomes</taxon>
        <taxon>ecological metagenomes</taxon>
    </lineage>
</organism>
<evidence type="ECO:0000256" key="2">
    <source>
        <dbReference type="ARBA" id="ARBA00023043"/>
    </source>
</evidence>
<reference evidence="3" key="1">
    <citation type="submission" date="2018-05" db="EMBL/GenBank/DDBJ databases">
        <authorList>
            <person name="Lanie J.A."/>
            <person name="Ng W.-L."/>
            <person name="Kazmierczak K.M."/>
            <person name="Andrzejewski T.M."/>
            <person name="Davidsen T.M."/>
            <person name="Wayne K.J."/>
            <person name="Tettelin H."/>
            <person name="Glass J.I."/>
            <person name="Rusch D."/>
            <person name="Podicherti R."/>
            <person name="Tsui H.-C.T."/>
            <person name="Winkler M.E."/>
        </authorList>
    </citation>
    <scope>NUCLEOTIDE SEQUENCE</scope>
</reference>
<keyword evidence="1" id="KW-0677">Repeat</keyword>
<dbReference type="SUPFAM" id="SSF48403">
    <property type="entry name" value="Ankyrin repeat"/>
    <property type="match status" value="1"/>
</dbReference>
<dbReference type="AlphaFoldDB" id="A0A382EAV8"/>
<dbReference type="SMART" id="SM00248">
    <property type="entry name" value="ANK"/>
    <property type="match status" value="2"/>
</dbReference>
<protein>
    <submittedName>
        <fullName evidence="3">Uncharacterized protein</fullName>
    </submittedName>
</protein>
<dbReference type="InterPro" id="IPR036770">
    <property type="entry name" value="Ankyrin_rpt-contain_sf"/>
</dbReference>
<feature type="non-terminal residue" evidence="3">
    <location>
        <position position="1"/>
    </location>
</feature>
<dbReference type="PROSITE" id="PS50088">
    <property type="entry name" value="ANK_REPEAT"/>
    <property type="match status" value="1"/>
</dbReference>
<evidence type="ECO:0000256" key="1">
    <source>
        <dbReference type="ARBA" id="ARBA00022737"/>
    </source>
</evidence>
<dbReference type="Gene3D" id="1.25.40.20">
    <property type="entry name" value="Ankyrin repeat-containing domain"/>
    <property type="match status" value="1"/>
</dbReference>
<dbReference type="EMBL" id="UINC01043594">
    <property type="protein sequence ID" value="SVB47838.1"/>
    <property type="molecule type" value="Genomic_DNA"/>
</dbReference>